<feature type="non-terminal residue" evidence="14">
    <location>
        <position position="1"/>
    </location>
</feature>
<dbReference type="InterPro" id="IPR009132">
    <property type="entry name" value="TAAR_fam"/>
</dbReference>
<evidence type="ECO:0000256" key="1">
    <source>
        <dbReference type="ARBA" id="ARBA00004651"/>
    </source>
</evidence>
<keyword evidence="8 11" id="KW-0675">Receptor</keyword>
<dbReference type="PANTHER" id="PTHR24249:SF381">
    <property type="entry name" value="TRACE AMINE ASSOCIATED RECEPTOR 19P-RELATED"/>
    <property type="match status" value="1"/>
</dbReference>
<feature type="transmembrane region" description="Helical" evidence="12">
    <location>
        <begin position="454"/>
        <end position="480"/>
    </location>
</feature>
<reference evidence="14" key="1">
    <citation type="journal article" date="2021" name="Cell">
        <title>Tracing the genetic footprints of vertebrate landing in non-teleost ray-finned fishes.</title>
        <authorList>
            <person name="Bi X."/>
            <person name="Wang K."/>
            <person name="Yang L."/>
            <person name="Pan H."/>
            <person name="Jiang H."/>
            <person name="Wei Q."/>
            <person name="Fang M."/>
            <person name="Yu H."/>
            <person name="Zhu C."/>
            <person name="Cai Y."/>
            <person name="He Y."/>
            <person name="Gan X."/>
            <person name="Zeng H."/>
            <person name="Yu D."/>
            <person name="Zhu Y."/>
            <person name="Jiang H."/>
            <person name="Qiu Q."/>
            <person name="Yang H."/>
            <person name="Zhang Y.E."/>
            <person name="Wang W."/>
            <person name="Zhu M."/>
            <person name="He S."/>
            <person name="Zhang G."/>
        </authorList>
    </citation>
    <scope>NUCLEOTIDE SEQUENCE</scope>
    <source>
        <strain evidence="14">Allg_001</strain>
    </source>
</reference>
<keyword evidence="15" id="KW-1185">Reference proteome</keyword>
<protein>
    <submittedName>
        <fullName evidence="14">TA13C protein</fullName>
    </submittedName>
</protein>
<dbReference type="FunFam" id="1.20.1070.10:FF:000279">
    <property type="entry name" value="Trace amine-associated receptor 16f"/>
    <property type="match status" value="1"/>
</dbReference>
<feature type="transmembrane region" description="Helical" evidence="12">
    <location>
        <begin position="529"/>
        <end position="551"/>
    </location>
</feature>
<dbReference type="AlphaFoldDB" id="A0A8J7NYJ5"/>
<dbReference type="PRINTS" id="PR00237">
    <property type="entry name" value="GPCRRHODOPSN"/>
</dbReference>
<evidence type="ECO:0000313" key="14">
    <source>
        <dbReference type="EMBL" id="MBN3320713.1"/>
    </source>
</evidence>
<feature type="transmembrane region" description="Helical" evidence="12">
    <location>
        <begin position="614"/>
        <end position="636"/>
    </location>
</feature>
<keyword evidence="4 12" id="KW-1133">Transmembrane helix</keyword>
<dbReference type="Pfam" id="PF00001">
    <property type="entry name" value="7tm_1"/>
    <property type="match status" value="3"/>
</dbReference>
<dbReference type="InterPro" id="IPR000276">
    <property type="entry name" value="GPCR_Rhodpsn"/>
</dbReference>
<comment type="similarity">
    <text evidence="11">Belongs to the G-protein coupled receptor 1 family.</text>
</comment>
<evidence type="ECO:0000256" key="12">
    <source>
        <dbReference type="SAM" id="Phobius"/>
    </source>
</evidence>
<dbReference type="Gene3D" id="1.20.1070.10">
    <property type="entry name" value="Rhodopsin 7-helix transmembrane proteins"/>
    <property type="match status" value="4"/>
</dbReference>
<evidence type="ECO:0000256" key="6">
    <source>
        <dbReference type="ARBA" id="ARBA00023136"/>
    </source>
</evidence>
<feature type="transmembrane region" description="Helical" evidence="12">
    <location>
        <begin position="648"/>
        <end position="673"/>
    </location>
</feature>
<keyword evidence="6 12" id="KW-0472">Membrane</keyword>
<keyword evidence="3 11" id="KW-0812">Transmembrane</keyword>
<feature type="transmembrane region" description="Helical" evidence="12">
    <location>
        <begin position="572"/>
        <end position="594"/>
    </location>
</feature>
<feature type="transmembrane region" description="Helical" evidence="12">
    <location>
        <begin position="60"/>
        <end position="83"/>
    </location>
</feature>
<keyword evidence="9" id="KW-0325">Glycoprotein</keyword>
<evidence type="ECO:0000256" key="4">
    <source>
        <dbReference type="ARBA" id="ARBA00022989"/>
    </source>
</evidence>
<evidence type="ECO:0000256" key="8">
    <source>
        <dbReference type="ARBA" id="ARBA00023170"/>
    </source>
</evidence>
<feature type="transmembrane region" description="Helical" evidence="12">
    <location>
        <begin position="26"/>
        <end position="48"/>
    </location>
</feature>
<feature type="transmembrane region" description="Helical" evidence="12">
    <location>
        <begin position="243"/>
        <end position="269"/>
    </location>
</feature>
<feature type="transmembrane region" description="Helical" evidence="12">
    <location>
        <begin position="762"/>
        <end position="784"/>
    </location>
</feature>
<feature type="domain" description="G-protein coupled receptors family 1 profile" evidence="13">
    <location>
        <begin position="288"/>
        <end position="517"/>
    </location>
</feature>
<feature type="transmembrane region" description="Helical" evidence="12">
    <location>
        <begin position="704"/>
        <end position="724"/>
    </location>
</feature>
<dbReference type="InterPro" id="IPR050569">
    <property type="entry name" value="TAAR"/>
</dbReference>
<evidence type="ECO:0000256" key="5">
    <source>
        <dbReference type="ARBA" id="ARBA00023040"/>
    </source>
</evidence>
<dbReference type="GO" id="GO:0005886">
    <property type="term" value="C:plasma membrane"/>
    <property type="evidence" value="ECO:0007669"/>
    <property type="project" value="UniProtKB-SubCell"/>
</dbReference>
<evidence type="ECO:0000256" key="7">
    <source>
        <dbReference type="ARBA" id="ARBA00023157"/>
    </source>
</evidence>
<evidence type="ECO:0000259" key="13">
    <source>
        <dbReference type="PROSITE" id="PS50262"/>
    </source>
</evidence>
<dbReference type="PANTHER" id="PTHR24249">
    <property type="entry name" value="HISTAMINE RECEPTOR-RELATED G-PROTEIN COUPLED RECEPTOR"/>
    <property type="match status" value="1"/>
</dbReference>
<dbReference type="InterPro" id="IPR017452">
    <property type="entry name" value="GPCR_Rhodpsn_7TM"/>
</dbReference>
<dbReference type="PROSITE" id="PS00237">
    <property type="entry name" value="G_PROTEIN_RECEP_F1_1"/>
    <property type="match status" value="3"/>
</dbReference>
<dbReference type="SMART" id="SM01381">
    <property type="entry name" value="7TM_GPCR_Srsx"/>
    <property type="match status" value="1"/>
</dbReference>
<dbReference type="PRINTS" id="PR01830">
    <property type="entry name" value="TRACEAMINER"/>
</dbReference>
<dbReference type="FunFam" id="1.20.1070.10:FF:000030">
    <property type="entry name" value="trace amine-associated receptor 1"/>
    <property type="match status" value="1"/>
</dbReference>
<keyword evidence="10 11" id="KW-0807">Transducer</keyword>
<dbReference type="CDD" id="cd15055">
    <property type="entry name" value="7tmA_TAARs"/>
    <property type="match status" value="2"/>
</dbReference>
<proteinExistence type="inferred from homology"/>
<feature type="transmembrane region" description="Helical" evidence="12">
    <location>
        <begin position="796"/>
        <end position="819"/>
    </location>
</feature>
<comment type="subcellular location">
    <subcellularLocation>
        <location evidence="1">Cell membrane</location>
        <topology evidence="1">Multi-pass membrane protein</topology>
    </subcellularLocation>
</comment>
<feature type="domain" description="G-protein coupled receptors family 1 profile" evidence="13">
    <location>
        <begin position="6"/>
        <end position="266"/>
    </location>
</feature>
<evidence type="ECO:0000256" key="10">
    <source>
        <dbReference type="ARBA" id="ARBA00023224"/>
    </source>
</evidence>
<keyword evidence="7" id="KW-1015">Disulfide bond</keyword>
<dbReference type="SUPFAM" id="SSF81321">
    <property type="entry name" value="Family A G protein-coupled receptor-like"/>
    <property type="match status" value="4"/>
</dbReference>
<feature type="transmembrane region" description="Helical" evidence="12">
    <location>
        <begin position="492"/>
        <end position="517"/>
    </location>
</feature>
<feature type="transmembrane region" description="Helical" evidence="12">
    <location>
        <begin position="345"/>
        <end position="367"/>
    </location>
</feature>
<evidence type="ECO:0000256" key="3">
    <source>
        <dbReference type="ARBA" id="ARBA00022692"/>
    </source>
</evidence>
<evidence type="ECO:0000256" key="9">
    <source>
        <dbReference type="ARBA" id="ARBA00023180"/>
    </source>
</evidence>
<feature type="transmembrane region" description="Helical" evidence="12">
    <location>
        <begin position="211"/>
        <end position="231"/>
    </location>
</feature>
<feature type="transmembrane region" description="Helical" evidence="12">
    <location>
        <begin position="311"/>
        <end position="333"/>
    </location>
</feature>
<feature type="non-terminal residue" evidence="14">
    <location>
        <position position="846"/>
    </location>
</feature>
<dbReference type="PROSITE" id="PS50262">
    <property type="entry name" value="G_PROTEIN_RECEP_F1_2"/>
    <property type="match status" value="3"/>
</dbReference>
<dbReference type="Proteomes" id="UP000736164">
    <property type="component" value="Unassembled WGS sequence"/>
</dbReference>
<feature type="domain" description="G-protein coupled receptors family 1 profile" evidence="13">
    <location>
        <begin position="553"/>
        <end position="812"/>
    </location>
</feature>
<evidence type="ECO:0000313" key="15">
    <source>
        <dbReference type="Proteomes" id="UP000736164"/>
    </source>
</evidence>
<keyword evidence="2" id="KW-1003">Cell membrane</keyword>
<dbReference type="GO" id="GO:0001594">
    <property type="term" value="F:trace-amine receptor activity"/>
    <property type="evidence" value="ECO:0007669"/>
    <property type="project" value="InterPro"/>
</dbReference>
<keyword evidence="5 11" id="KW-0297">G-protein coupled receptor</keyword>
<evidence type="ECO:0000256" key="11">
    <source>
        <dbReference type="RuleBase" id="RU000688"/>
    </source>
</evidence>
<evidence type="ECO:0000256" key="2">
    <source>
        <dbReference type="ARBA" id="ARBA00022475"/>
    </source>
</evidence>
<accession>A0A8J7NYJ5</accession>
<comment type="caution">
    <text evidence="14">The sequence shown here is derived from an EMBL/GenBank/DDBJ whole genome shotgun (WGS) entry which is preliminary data.</text>
</comment>
<sequence length="846" mass="95203">MLTVCGNLMVIISISHFKQLHTPTNFLLLSLAVADLLVGLIVMPFVMIRYIETCWYFGRMFCIIFYSVLCILTVVSLSNVIFISIDRYFAVCDPLQYSNKITVNFTCFCIILSWTFSVLYVVVVVNFNINFKSTEGLNACLGECLFEISAPWVIVDMLVSFILPCSVMIALYIKIFIVAKRHARVIKTVTEQLKCKKRSNSKFSKRSERKAAKTLVSVVAAFLLCWMPYYIGSIVEGSLSVSSSAAVINALIFLANFNSAMNPVIYALFYPWFQKSMKEILTFRILCGNLMVIISISHFKQLHTPTNLLLLSLTVADFLVGVMVMPFSLIELIETCWYFGETFCILYNISVFVLTSVSISNLVFVAIDRYFAVCDPLLYSTKITIKITCLCILLSWLVSLLYNIALIYFNGNMSKSAKLSACLGDCLLSIKLQAVEYCFESNSSCPKEVRSTAVYVVMYISAAAVVILTVCGNLVVIISISHFKQLHTPTNFLMLSLAVADFLVGIAVMPFCLILLIETCWYFGDIFCMFYNLFVFFLTSVSISNVACIAIDRYFAVCYPLLYSTKLHTPTNLLLLSLTVADFLVGVIVMPFSLIELIETCWYFGETFCTLYNIFVFVLTSVSISNLVFVAIDRYFAVCDPLLYSTKITIKITCLFILLSWLMSLLYNVALIYCNENIGRSAKLSACLGDCLLSVNKNWGTADLLITFVVPCSIMLTLYLKIFIVARKHAQAISCAVDQIYSTTVVQRTIAKKSERKAAKTLGIVVLGFLLCWVPYYICIIVEANMNLSSSVLMNFLSFLVYFNSSVNPVIYGLFYPWFQKSLKLIVTFKICSPASSLINLFPEKH</sequence>
<organism evidence="14 15">
    <name type="scientific">Atractosteus spatula</name>
    <name type="common">Alligator gar</name>
    <name type="synonym">Lepisosteus spatula</name>
    <dbReference type="NCBI Taxonomy" id="7917"/>
    <lineage>
        <taxon>Eukaryota</taxon>
        <taxon>Metazoa</taxon>
        <taxon>Chordata</taxon>
        <taxon>Craniata</taxon>
        <taxon>Vertebrata</taxon>
        <taxon>Euteleostomi</taxon>
        <taxon>Actinopterygii</taxon>
        <taxon>Neopterygii</taxon>
        <taxon>Holostei</taxon>
        <taxon>Semionotiformes</taxon>
        <taxon>Lepisosteidae</taxon>
        <taxon>Atractosteus</taxon>
    </lineage>
</organism>
<dbReference type="EMBL" id="JAAWVO010052305">
    <property type="protein sequence ID" value="MBN3320713.1"/>
    <property type="molecule type" value="Genomic_DNA"/>
</dbReference>
<feature type="transmembrane region" description="Helical" evidence="12">
    <location>
        <begin position="103"/>
        <end position="125"/>
    </location>
</feature>
<name>A0A8J7NYJ5_ATRSP</name>
<gene>
    <name evidence="14" type="primary">Taar13c_2</name>
    <name evidence="14" type="ORF">GTO95_0006546</name>
</gene>
<feature type="transmembrane region" description="Helical" evidence="12">
    <location>
        <begin position="161"/>
        <end position="179"/>
    </location>
</feature>
<feature type="transmembrane region" description="Helical" evidence="12">
    <location>
        <begin position="387"/>
        <end position="409"/>
    </location>
</feature>